<comment type="caution">
    <text evidence="1">The sequence shown here is derived from an EMBL/GenBank/DDBJ whole genome shotgun (WGS) entry which is preliminary data.</text>
</comment>
<organism evidence="1">
    <name type="scientific">marine sediment metagenome</name>
    <dbReference type="NCBI Taxonomy" id="412755"/>
    <lineage>
        <taxon>unclassified sequences</taxon>
        <taxon>metagenomes</taxon>
        <taxon>ecological metagenomes</taxon>
    </lineage>
</organism>
<protein>
    <submittedName>
        <fullName evidence="1">Uncharacterized protein</fullName>
    </submittedName>
</protein>
<sequence length="31" mass="3338">LKEKMGIIQSIAHQAAPQTIAIPNPVPMALR</sequence>
<gene>
    <name evidence="1" type="ORF">S03H2_41747</name>
</gene>
<evidence type="ECO:0000313" key="1">
    <source>
        <dbReference type="EMBL" id="GAH72430.1"/>
    </source>
</evidence>
<feature type="non-terminal residue" evidence="1">
    <location>
        <position position="1"/>
    </location>
</feature>
<proteinExistence type="predicted"/>
<accession>X1IT47</accession>
<dbReference type="EMBL" id="BARU01025949">
    <property type="protein sequence ID" value="GAH72430.1"/>
    <property type="molecule type" value="Genomic_DNA"/>
</dbReference>
<reference evidence="1" key="1">
    <citation type="journal article" date="2014" name="Front. Microbiol.">
        <title>High frequency of phylogenetically diverse reductive dehalogenase-homologous genes in deep subseafloor sedimentary metagenomes.</title>
        <authorList>
            <person name="Kawai M."/>
            <person name="Futagami T."/>
            <person name="Toyoda A."/>
            <person name="Takaki Y."/>
            <person name="Nishi S."/>
            <person name="Hori S."/>
            <person name="Arai W."/>
            <person name="Tsubouchi T."/>
            <person name="Morono Y."/>
            <person name="Uchiyama I."/>
            <person name="Ito T."/>
            <person name="Fujiyama A."/>
            <person name="Inagaki F."/>
            <person name="Takami H."/>
        </authorList>
    </citation>
    <scope>NUCLEOTIDE SEQUENCE</scope>
    <source>
        <strain evidence="1">Expedition CK06-06</strain>
    </source>
</reference>
<name>X1IT47_9ZZZZ</name>
<dbReference type="AlphaFoldDB" id="X1IT47"/>